<organism evidence="1 2">
    <name type="scientific">Streptomyces albidoflavus</name>
    <dbReference type="NCBI Taxonomy" id="1886"/>
    <lineage>
        <taxon>Bacteria</taxon>
        <taxon>Bacillati</taxon>
        <taxon>Actinomycetota</taxon>
        <taxon>Actinomycetes</taxon>
        <taxon>Kitasatosporales</taxon>
        <taxon>Streptomycetaceae</taxon>
        <taxon>Streptomyces</taxon>
        <taxon>Streptomyces albidoflavus group</taxon>
    </lineage>
</organism>
<dbReference type="Pfam" id="PF24585">
    <property type="entry name" value="YunG"/>
    <property type="match status" value="1"/>
</dbReference>
<dbReference type="Proteomes" id="UP001051844">
    <property type="component" value="Unassembled WGS sequence"/>
</dbReference>
<dbReference type="EMBL" id="BNDZ01000005">
    <property type="protein sequence ID" value="GHI47228.1"/>
    <property type="molecule type" value="Genomic_DNA"/>
</dbReference>
<name>A0AA37BYH5_9ACTN</name>
<reference evidence="1" key="1">
    <citation type="submission" date="2022-09" db="EMBL/GenBank/DDBJ databases">
        <title>Whole genome shotgun sequence of Streptomyces albidoflavus NBRC 12854.</title>
        <authorList>
            <person name="Komaki H."/>
            <person name="Tamura T."/>
        </authorList>
    </citation>
    <scope>NUCLEOTIDE SEQUENCE</scope>
    <source>
        <strain evidence="1">NBRC 12854</strain>
    </source>
</reference>
<proteinExistence type="predicted"/>
<gene>
    <name evidence="1" type="ORF">ScoT_34020</name>
</gene>
<evidence type="ECO:0000313" key="2">
    <source>
        <dbReference type="Proteomes" id="UP001051844"/>
    </source>
</evidence>
<protein>
    <submittedName>
        <fullName evidence="1">Uncharacterized protein</fullName>
    </submittedName>
</protein>
<comment type="caution">
    <text evidence="1">The sequence shown here is derived from an EMBL/GenBank/DDBJ whole genome shotgun (WGS) entry which is preliminary data.</text>
</comment>
<accession>A0AA37BYH5</accession>
<dbReference type="AlphaFoldDB" id="A0AA37BYH5"/>
<evidence type="ECO:0000313" key="1">
    <source>
        <dbReference type="EMBL" id="GHI47228.1"/>
    </source>
</evidence>
<dbReference type="InterPro" id="IPR056238">
    <property type="entry name" value="YunG-like"/>
</dbReference>
<sequence length="179" mass="19463">MLRAPAAGIRTSATPPALTDHRLSVAPVTLRLMTTALPATTPGPAAPAPGPRPFLLTDIEAAVRASWGADTTTPAHRPHWSPDNPARDQCGVTAMVLNDLLGGELIRGVVRVDGIQTDFHWWNRLGEGIEIDLTHEQFAPEEIVSDGEVVPRPPHFSRLREEYELLRSRVLARLARPAA</sequence>